<dbReference type="RefSeq" id="WP_171329928.1">
    <property type="nucleotide sequence ID" value="NZ_WVRA01000003.1"/>
</dbReference>
<comment type="caution">
    <text evidence="3">The sequence shown here is derived from an EMBL/GenBank/DDBJ whole genome shotgun (WGS) entry which is preliminary data.</text>
</comment>
<protein>
    <submittedName>
        <fullName evidence="3">XdhC /CoxI family-like protein</fullName>
    </submittedName>
</protein>
<sequence length="261" mass="27150">MTPAELFSSDLAETAQYLRAKEQPFAFATIVRTAGTTAAKPGAKAIIGADGTILHGFLGGGCTRGAVRRATLEALETGAPKLVSVAPEDFLNDIGVSAGAMVEGVFYARNGCPSRGTIDIFIEPCLPMPELTILGNSPVAEALAQIAPHFHWSISRAVDEENALGKMSAIVVATQGQGDLDALRDALACEANYVAFVGSKKKFAALSEKLSEAGVPEVTLAMVSAPAGLDIGAVTPEEIALSILAELITVRRNSVERNQNA</sequence>
<proteinExistence type="predicted"/>
<feature type="domain" description="XdhC Rossmann" evidence="2">
    <location>
        <begin position="131"/>
        <end position="247"/>
    </location>
</feature>
<evidence type="ECO:0000313" key="4">
    <source>
        <dbReference type="Proteomes" id="UP000597886"/>
    </source>
</evidence>
<dbReference type="Pfam" id="PF02625">
    <property type="entry name" value="XdhC_CoxI"/>
    <property type="match status" value="1"/>
</dbReference>
<dbReference type="PANTHER" id="PTHR30388">
    <property type="entry name" value="ALDEHYDE OXIDOREDUCTASE MOLYBDENUM COFACTOR ASSEMBLY PROTEIN"/>
    <property type="match status" value="1"/>
</dbReference>
<evidence type="ECO:0000259" key="1">
    <source>
        <dbReference type="Pfam" id="PF02625"/>
    </source>
</evidence>
<dbReference type="PANTHER" id="PTHR30388:SF6">
    <property type="entry name" value="XANTHINE DEHYDROGENASE SUBUNIT A-RELATED"/>
    <property type="match status" value="1"/>
</dbReference>
<evidence type="ECO:0000259" key="2">
    <source>
        <dbReference type="Pfam" id="PF13478"/>
    </source>
</evidence>
<dbReference type="EMBL" id="WVRA01000003">
    <property type="protein sequence ID" value="NOE18505.1"/>
    <property type="molecule type" value="Genomic_DNA"/>
</dbReference>
<dbReference type="InterPro" id="IPR027051">
    <property type="entry name" value="XdhC_Rossmann_dom"/>
</dbReference>
<dbReference type="Gene3D" id="3.40.50.720">
    <property type="entry name" value="NAD(P)-binding Rossmann-like Domain"/>
    <property type="match status" value="1"/>
</dbReference>
<feature type="domain" description="XdhC- CoxI" evidence="1">
    <location>
        <begin position="19"/>
        <end position="84"/>
    </location>
</feature>
<accession>A0AA91BN73</accession>
<gene>
    <name evidence="3" type="ORF">GS634_10300</name>
</gene>
<evidence type="ECO:0000313" key="3">
    <source>
        <dbReference type="EMBL" id="NOE18505.1"/>
    </source>
</evidence>
<dbReference type="Proteomes" id="UP000597886">
    <property type="component" value="Unassembled WGS sequence"/>
</dbReference>
<dbReference type="InterPro" id="IPR052698">
    <property type="entry name" value="MoCofactor_Util/Proc"/>
</dbReference>
<reference evidence="3" key="1">
    <citation type="submission" date="2019-12" db="EMBL/GenBank/DDBJ databases">
        <title>Ruegeria JWLKs population differentiation of coral mucus and skeleton niches.</title>
        <authorList>
            <person name="Luo D."/>
        </authorList>
    </citation>
    <scope>NUCLEOTIDE SEQUENCE</scope>
    <source>
        <strain evidence="3">HKCCD6181</strain>
    </source>
</reference>
<organism evidence="3 4">
    <name type="scientific">Ruegeria atlantica</name>
    <dbReference type="NCBI Taxonomy" id="81569"/>
    <lineage>
        <taxon>Bacteria</taxon>
        <taxon>Pseudomonadati</taxon>
        <taxon>Pseudomonadota</taxon>
        <taxon>Alphaproteobacteria</taxon>
        <taxon>Rhodobacterales</taxon>
        <taxon>Roseobacteraceae</taxon>
        <taxon>Ruegeria</taxon>
    </lineage>
</organism>
<dbReference type="InterPro" id="IPR003777">
    <property type="entry name" value="XdhC_CoxI"/>
</dbReference>
<dbReference type="Pfam" id="PF13478">
    <property type="entry name" value="XdhC_C"/>
    <property type="match status" value="1"/>
</dbReference>
<dbReference type="AlphaFoldDB" id="A0AA91BN73"/>
<name>A0AA91BN73_9RHOB</name>